<comment type="caution">
    <text evidence="1">The sequence shown here is derived from an EMBL/GenBank/DDBJ whole genome shotgun (WGS) entry which is preliminary data.</text>
</comment>
<dbReference type="Proteomes" id="UP000436468">
    <property type="component" value="Unassembled WGS sequence"/>
</dbReference>
<accession>A0A844SM59</accession>
<dbReference type="AlphaFoldDB" id="A0A844SM59"/>
<protein>
    <submittedName>
        <fullName evidence="1">Uncharacterized protein</fullName>
    </submittedName>
</protein>
<organism evidence="1 2">
    <name type="scientific">Bradyrhizobium pachyrhizi</name>
    <dbReference type="NCBI Taxonomy" id="280333"/>
    <lineage>
        <taxon>Bacteria</taxon>
        <taxon>Pseudomonadati</taxon>
        <taxon>Pseudomonadota</taxon>
        <taxon>Alphaproteobacteria</taxon>
        <taxon>Hyphomicrobiales</taxon>
        <taxon>Nitrobacteraceae</taxon>
        <taxon>Bradyrhizobium</taxon>
    </lineage>
</organism>
<evidence type="ECO:0000313" key="2">
    <source>
        <dbReference type="Proteomes" id="UP000436468"/>
    </source>
</evidence>
<reference evidence="1 2" key="1">
    <citation type="submission" date="2019-12" db="EMBL/GenBank/DDBJ databases">
        <title>Draft genome sequences Bradyrhizobium cajani AMBPC1010, Bradyrhizobium pachyrhizi AMBPC1040 and Bradyrhizobium yuanmingense ALSPC3051, three plant growth promoting strains isolated from nodules of Cajanus cajan L. in Dominican Republic.</title>
        <authorList>
            <person name="Flores-Felix J.D."/>
            <person name="Araujo J."/>
            <person name="Diaz-Alcantara C."/>
            <person name="Gonzalez-Andres F."/>
            <person name="Velazquez E."/>
        </authorList>
    </citation>
    <scope>NUCLEOTIDE SEQUENCE [LARGE SCALE GENOMIC DNA]</scope>
    <source>
        <strain evidence="1 2">1040</strain>
    </source>
</reference>
<dbReference type="EMBL" id="WQNF01000001">
    <property type="protein sequence ID" value="MVT63550.1"/>
    <property type="molecule type" value="Genomic_DNA"/>
</dbReference>
<sequence length="66" mass="7592">MEHHRGLDFSVVQSLSPRGWKWIIHLGQGEKIGGTHSDRQSAIKRAKQFIDDYTAKNKRSEDEEGE</sequence>
<name>A0A844SM59_9BRAD</name>
<keyword evidence="2" id="KW-1185">Reference proteome</keyword>
<dbReference type="RefSeq" id="WP_157340329.1">
    <property type="nucleotide sequence ID" value="NZ_WQNF01000001.1"/>
</dbReference>
<proteinExistence type="predicted"/>
<evidence type="ECO:0000313" key="1">
    <source>
        <dbReference type="EMBL" id="MVT63550.1"/>
    </source>
</evidence>
<gene>
    <name evidence="1" type="ORF">GPL21_00280</name>
</gene>